<gene>
    <name evidence="1" type="ORF">SADO_07597</name>
</gene>
<reference evidence="1 2" key="1">
    <citation type="submission" date="2013-03" db="EMBL/GenBank/DDBJ databases">
        <title>Salinisphaera dokdonensis CL-ES53 Genome Sequencing.</title>
        <authorList>
            <person name="Li C."/>
            <person name="Lai Q."/>
            <person name="Shao Z."/>
        </authorList>
    </citation>
    <scope>NUCLEOTIDE SEQUENCE [LARGE SCALE GENOMIC DNA]</scope>
    <source>
        <strain evidence="1 2">CL-ES53</strain>
    </source>
</reference>
<evidence type="ECO:0000313" key="2">
    <source>
        <dbReference type="Proteomes" id="UP001460888"/>
    </source>
</evidence>
<dbReference type="EMBL" id="APND01000002">
    <property type="protein sequence ID" value="MES1929102.1"/>
    <property type="molecule type" value="Genomic_DNA"/>
</dbReference>
<name>A0ABV2AZR0_9GAMM</name>
<keyword evidence="2" id="KW-1185">Reference proteome</keyword>
<protein>
    <submittedName>
        <fullName evidence="1">Uncharacterized protein</fullName>
    </submittedName>
</protein>
<comment type="caution">
    <text evidence="1">The sequence shown here is derived from an EMBL/GenBank/DDBJ whole genome shotgun (WGS) entry which is preliminary data.</text>
</comment>
<organism evidence="1 2">
    <name type="scientific">Salinisphaera dokdonensis CL-ES53</name>
    <dbReference type="NCBI Taxonomy" id="1304272"/>
    <lineage>
        <taxon>Bacteria</taxon>
        <taxon>Pseudomonadati</taxon>
        <taxon>Pseudomonadota</taxon>
        <taxon>Gammaproteobacteria</taxon>
        <taxon>Salinisphaerales</taxon>
        <taxon>Salinisphaeraceae</taxon>
        <taxon>Salinisphaera</taxon>
    </lineage>
</organism>
<dbReference type="RefSeq" id="WP_353110598.1">
    <property type="nucleotide sequence ID" value="NZ_APND01000002.1"/>
</dbReference>
<proteinExistence type="predicted"/>
<sequence length="354" mass="39804">MTHHASHTRLQEGAALSPQQQLAFSEALRMCRFCLESALVGHLDELNDQELLDAFDPPIDALEEIDDLPAALIDLNPEKHALEVVIARVVEHYVLRGFDASVFEAVQNTYGHAAISAFFETSREAQPDSLGSELTDVTIYQHRKAWSRLMAQRTALVGHAKARLYEYLDLWCVALLWPADQHEVQAMPKVQPPAREETAANTSSLHARFIGDIAALAIVRRFEPDAPVIRSIVAAQPMHLPGFSTLGLWLQRRAAAHVVRHRGVDFLDCLLEVSDEFRRLGYEDWAVRNELFHYGVVTALLTEEGWLQLDKIHREYDQTKGRLPANGVSAVATQEVIDSRLGRTVQRRPGNLLF</sequence>
<dbReference type="Proteomes" id="UP001460888">
    <property type="component" value="Unassembled WGS sequence"/>
</dbReference>
<evidence type="ECO:0000313" key="1">
    <source>
        <dbReference type="EMBL" id="MES1929102.1"/>
    </source>
</evidence>
<accession>A0ABV2AZR0</accession>